<protein>
    <submittedName>
        <fullName evidence="1">Uncharacterized protein</fullName>
    </submittedName>
</protein>
<gene>
    <name evidence="1" type="ORF">S06H3_14201</name>
</gene>
<name>X1MTF3_9ZZZZ</name>
<dbReference type="AlphaFoldDB" id="X1MTF3"/>
<sequence length="44" mass="5079">MEFTEDEEKKLKEAAEILDRASRRAVAKLFRELADIVEREGVEG</sequence>
<proteinExistence type="predicted"/>
<accession>X1MTF3</accession>
<dbReference type="EMBL" id="BARV01006941">
    <property type="protein sequence ID" value="GAI17965.1"/>
    <property type="molecule type" value="Genomic_DNA"/>
</dbReference>
<comment type="caution">
    <text evidence="1">The sequence shown here is derived from an EMBL/GenBank/DDBJ whole genome shotgun (WGS) entry which is preliminary data.</text>
</comment>
<organism evidence="1">
    <name type="scientific">marine sediment metagenome</name>
    <dbReference type="NCBI Taxonomy" id="412755"/>
    <lineage>
        <taxon>unclassified sequences</taxon>
        <taxon>metagenomes</taxon>
        <taxon>ecological metagenomes</taxon>
    </lineage>
</organism>
<reference evidence="1" key="1">
    <citation type="journal article" date="2014" name="Front. Microbiol.">
        <title>High frequency of phylogenetically diverse reductive dehalogenase-homologous genes in deep subseafloor sedimentary metagenomes.</title>
        <authorList>
            <person name="Kawai M."/>
            <person name="Futagami T."/>
            <person name="Toyoda A."/>
            <person name="Takaki Y."/>
            <person name="Nishi S."/>
            <person name="Hori S."/>
            <person name="Arai W."/>
            <person name="Tsubouchi T."/>
            <person name="Morono Y."/>
            <person name="Uchiyama I."/>
            <person name="Ito T."/>
            <person name="Fujiyama A."/>
            <person name="Inagaki F."/>
            <person name="Takami H."/>
        </authorList>
    </citation>
    <scope>NUCLEOTIDE SEQUENCE</scope>
    <source>
        <strain evidence="1">Expedition CK06-06</strain>
    </source>
</reference>
<evidence type="ECO:0000313" key="1">
    <source>
        <dbReference type="EMBL" id="GAI17965.1"/>
    </source>
</evidence>